<name>A0A0G3GII1_9PSED</name>
<dbReference type="PROSITE" id="PS50801">
    <property type="entry name" value="STAS"/>
    <property type="match status" value="1"/>
</dbReference>
<proteinExistence type="predicted"/>
<dbReference type="InterPro" id="IPR058548">
    <property type="entry name" value="MlaB-like_STAS"/>
</dbReference>
<protein>
    <recommendedName>
        <fullName evidence="1">STAS domain-containing protein</fullName>
    </recommendedName>
</protein>
<organism evidence="2 3">
    <name type="scientific">Pseudomonas chlororaphis</name>
    <dbReference type="NCBI Taxonomy" id="587753"/>
    <lineage>
        <taxon>Bacteria</taxon>
        <taxon>Pseudomonadati</taxon>
        <taxon>Pseudomonadota</taxon>
        <taxon>Gammaproteobacteria</taxon>
        <taxon>Pseudomonadales</taxon>
        <taxon>Pseudomonadaceae</taxon>
        <taxon>Pseudomonas</taxon>
    </lineage>
</organism>
<evidence type="ECO:0000313" key="3">
    <source>
        <dbReference type="Proteomes" id="UP000035212"/>
    </source>
</evidence>
<dbReference type="InterPro" id="IPR002645">
    <property type="entry name" value="STAS_dom"/>
</dbReference>
<gene>
    <name evidence="2" type="ORF">VM99_23695</name>
</gene>
<dbReference type="SUPFAM" id="SSF52091">
    <property type="entry name" value="SpoIIaa-like"/>
    <property type="match status" value="1"/>
</dbReference>
<reference evidence="3" key="2">
    <citation type="submission" date="2015-03" db="EMBL/GenBank/DDBJ databases">
        <authorList>
            <person name="Deng P."/>
            <person name="Lu S."/>
        </authorList>
    </citation>
    <scope>NUCLEOTIDE SEQUENCE [LARGE SCALE GENOMIC DNA]</scope>
    <source>
        <strain evidence="3">UFB2</strain>
    </source>
</reference>
<reference evidence="2 3" key="1">
    <citation type="journal article" date="2015" name="Stand. Genomic Sci.">
        <title>Complete genome of Pseudomonas chlororaphis strain UFB2, a soil bacterium with antibacterial activity against bacterial canker pathogen of tomato.</title>
        <authorList>
            <person name="Deng P."/>
            <person name="Wang X."/>
            <person name="Baird S.M."/>
            <person name="Lu S.E."/>
        </authorList>
    </citation>
    <scope>NUCLEOTIDE SEQUENCE [LARGE SCALE GENOMIC DNA]</scope>
    <source>
        <strain evidence="2 3">UFB2</strain>
    </source>
</reference>
<dbReference type="AlphaFoldDB" id="A0A0G3GII1"/>
<evidence type="ECO:0000259" key="1">
    <source>
        <dbReference type="PROSITE" id="PS50801"/>
    </source>
</evidence>
<dbReference type="Pfam" id="PF13466">
    <property type="entry name" value="STAS_2"/>
    <property type="match status" value="1"/>
</dbReference>
<dbReference type="Proteomes" id="UP000035212">
    <property type="component" value="Chromosome"/>
</dbReference>
<dbReference type="InterPro" id="IPR036513">
    <property type="entry name" value="STAS_dom_sf"/>
</dbReference>
<dbReference type="Gene3D" id="3.30.750.24">
    <property type="entry name" value="STAS domain"/>
    <property type="match status" value="1"/>
</dbReference>
<dbReference type="EMBL" id="CP011020">
    <property type="protein sequence ID" value="AKK00924.1"/>
    <property type="molecule type" value="Genomic_DNA"/>
</dbReference>
<accession>A0A0G3GII1</accession>
<sequence length="81" mass="8802">MPAHATATQFNTLLSQLGDASCIDASALARFDTSTLALLLEARRRARHRAEPFRVTNAPPRLLALARLHGVEALLFAEPPI</sequence>
<evidence type="ECO:0000313" key="2">
    <source>
        <dbReference type="EMBL" id="AKK00924.1"/>
    </source>
</evidence>
<feature type="domain" description="STAS" evidence="1">
    <location>
        <begin position="23"/>
        <end position="81"/>
    </location>
</feature>